<dbReference type="AlphaFoldDB" id="A0A8K0NAY8"/>
<dbReference type="PANTHER" id="PTHR46651:SF1">
    <property type="entry name" value="SMALL MUTS RELATED FAMILY PROTEIN"/>
    <property type="match status" value="1"/>
</dbReference>
<proteinExistence type="predicted"/>
<comment type="caution">
    <text evidence="2">The sequence shown here is derived from an EMBL/GenBank/DDBJ whole genome shotgun (WGS) entry which is preliminary data.</text>
</comment>
<dbReference type="Proteomes" id="UP000797356">
    <property type="component" value="Chromosome 13"/>
</dbReference>
<sequence>MIAWIGISPSWKIFISQKGIVAEFVPSALRNTYGNTERSDATRLDIPGSSKEAVLDWSESSISNNSDDEAHQYWHCQLPDDITPDFRVMGEEELHGAERLSLAGLSIQDGVETLRLSTSTASQTLGMQENFSSFTCNGLNFENMGYSDSIYADKHSSADFMASASSHWGKPFINAEQHQANGRDGHHYNADSGASLADVYYGNGCDLNLTIEILTQLELQVDGGFNQNPNTKSLATPSLSIPALPVADAQNGLLKYTGEDKQQTPNTYRSASSIFRGDRDFASTVRKIATQSNGHCGYERNGSAEGVLCSTRSSQLLVSSYGHGKMAYGDKLQSSGATQATPVWLELEKQWVIFLRCFLVADQLLFRNIHLIQVGVFPYTLTNFEMTASMYLESREDARDFARLWSTCFEQARQPYLLSNKALAKELSLKGQLYNMQMKAAHEKAKETIYRKRNPLSPADQGYSGGQDHLIDLHGLHVTEAMHVLNREFGILRNRGRSAGQRLQLMICVGTDHRTKGTRTPARLPVAVERFLVEEGLPYTQPQPGLLRVVIY</sequence>
<dbReference type="InterPro" id="IPR002625">
    <property type="entry name" value="Smr_dom"/>
</dbReference>
<evidence type="ECO:0000313" key="3">
    <source>
        <dbReference type="Proteomes" id="UP000797356"/>
    </source>
</evidence>
<dbReference type="InterPro" id="IPR036063">
    <property type="entry name" value="Smr_dom_sf"/>
</dbReference>
<dbReference type="Gene3D" id="3.30.1370.110">
    <property type="match status" value="1"/>
</dbReference>
<dbReference type="InterPro" id="IPR013899">
    <property type="entry name" value="DUF1771"/>
</dbReference>
<gene>
    <name evidence="2" type="ORF">COCNU_13G001640</name>
</gene>
<dbReference type="SMART" id="SM01162">
    <property type="entry name" value="DUF1771"/>
    <property type="match status" value="1"/>
</dbReference>
<dbReference type="Pfam" id="PF08590">
    <property type="entry name" value="DUF1771"/>
    <property type="match status" value="1"/>
</dbReference>
<protein>
    <submittedName>
        <fullName evidence="2">Polyadenylate-binding protein-interacting protein 7</fullName>
    </submittedName>
</protein>
<accession>A0A8K0NAY8</accession>
<keyword evidence="3" id="KW-1185">Reference proteome</keyword>
<dbReference type="EMBL" id="CM017884">
    <property type="protein sequence ID" value="KAG1366374.1"/>
    <property type="molecule type" value="Genomic_DNA"/>
</dbReference>
<dbReference type="SMART" id="SM00463">
    <property type="entry name" value="SMR"/>
    <property type="match status" value="1"/>
</dbReference>
<dbReference type="SUPFAM" id="SSF160443">
    <property type="entry name" value="SMR domain-like"/>
    <property type="match status" value="1"/>
</dbReference>
<dbReference type="PROSITE" id="PS50828">
    <property type="entry name" value="SMR"/>
    <property type="match status" value="1"/>
</dbReference>
<dbReference type="OrthoDB" id="3231855at2759"/>
<evidence type="ECO:0000259" key="1">
    <source>
        <dbReference type="PROSITE" id="PS50828"/>
    </source>
</evidence>
<evidence type="ECO:0000313" key="2">
    <source>
        <dbReference type="EMBL" id="KAG1366374.1"/>
    </source>
</evidence>
<name>A0A8K0NAY8_COCNU</name>
<dbReference type="PANTHER" id="PTHR46651">
    <property type="entry name" value="POLYADENYLATE-BINDING PROTEIN-INTERACTING PROTEIN 7"/>
    <property type="match status" value="1"/>
</dbReference>
<dbReference type="InterPro" id="IPR053242">
    <property type="entry name" value="PAM2-like_domain"/>
</dbReference>
<organism evidence="2 3">
    <name type="scientific">Cocos nucifera</name>
    <name type="common">Coconut palm</name>
    <dbReference type="NCBI Taxonomy" id="13894"/>
    <lineage>
        <taxon>Eukaryota</taxon>
        <taxon>Viridiplantae</taxon>
        <taxon>Streptophyta</taxon>
        <taxon>Embryophyta</taxon>
        <taxon>Tracheophyta</taxon>
        <taxon>Spermatophyta</taxon>
        <taxon>Magnoliopsida</taxon>
        <taxon>Liliopsida</taxon>
        <taxon>Arecaceae</taxon>
        <taxon>Arecoideae</taxon>
        <taxon>Cocoseae</taxon>
        <taxon>Attaleinae</taxon>
        <taxon>Cocos</taxon>
    </lineage>
</organism>
<reference evidence="2" key="1">
    <citation type="journal article" date="2017" name="Gigascience">
        <title>The genome draft of coconut (Cocos nucifera).</title>
        <authorList>
            <person name="Xiao Y."/>
            <person name="Xu P."/>
            <person name="Fan H."/>
            <person name="Baudouin L."/>
            <person name="Xia W."/>
            <person name="Bocs S."/>
            <person name="Xu J."/>
            <person name="Li Q."/>
            <person name="Guo A."/>
            <person name="Zhou L."/>
            <person name="Li J."/>
            <person name="Wu Y."/>
            <person name="Ma Z."/>
            <person name="Armero A."/>
            <person name="Issali A.E."/>
            <person name="Liu N."/>
            <person name="Peng M."/>
            <person name="Yang Y."/>
        </authorList>
    </citation>
    <scope>NUCLEOTIDE SEQUENCE</scope>
    <source>
        <tissue evidence="2">Spear leaf of Hainan Tall coconut</tissue>
    </source>
</reference>
<feature type="domain" description="Smr" evidence="1">
    <location>
        <begin position="471"/>
        <end position="552"/>
    </location>
</feature>
<reference evidence="2" key="2">
    <citation type="submission" date="2019-07" db="EMBL/GenBank/DDBJ databases">
        <authorList>
            <person name="Yang Y."/>
            <person name="Bocs S."/>
            <person name="Baudouin L."/>
        </authorList>
    </citation>
    <scope>NUCLEOTIDE SEQUENCE</scope>
    <source>
        <tissue evidence="2">Spear leaf of Hainan Tall coconut</tissue>
    </source>
</reference>